<dbReference type="EMBL" id="BMOF01000008">
    <property type="protein sequence ID" value="GGJ95397.1"/>
    <property type="molecule type" value="Genomic_DNA"/>
</dbReference>
<comment type="caution">
    <text evidence="2">The sequence shown here is derived from an EMBL/GenBank/DDBJ whole genome shotgun (WGS) entry which is preliminary data.</text>
</comment>
<reference evidence="2" key="2">
    <citation type="submission" date="2020-09" db="EMBL/GenBank/DDBJ databases">
        <authorList>
            <person name="Sun Q."/>
            <person name="Ohkuma M."/>
        </authorList>
    </citation>
    <scope>NUCLEOTIDE SEQUENCE</scope>
    <source>
        <strain evidence="2">JCM 14719</strain>
    </source>
</reference>
<feature type="compositionally biased region" description="Basic and acidic residues" evidence="1">
    <location>
        <begin position="1"/>
        <end position="14"/>
    </location>
</feature>
<keyword evidence="3" id="KW-1185">Reference proteome</keyword>
<feature type="region of interest" description="Disordered" evidence="1">
    <location>
        <begin position="1"/>
        <end position="24"/>
    </location>
</feature>
<reference evidence="2" key="1">
    <citation type="journal article" date="2014" name="Int. J. Syst. Evol. Microbiol.">
        <title>Complete genome sequence of Corynebacterium casei LMG S-19264T (=DSM 44701T), isolated from a smear-ripened cheese.</title>
        <authorList>
            <consortium name="US DOE Joint Genome Institute (JGI-PGF)"/>
            <person name="Walter F."/>
            <person name="Albersmeier A."/>
            <person name="Kalinowski J."/>
            <person name="Ruckert C."/>
        </authorList>
    </citation>
    <scope>NUCLEOTIDE SEQUENCE</scope>
    <source>
        <strain evidence="2">JCM 14719</strain>
    </source>
</reference>
<sequence>MDDRHIPWHHKDDSAPPAAREPQEGAFLRSQQMAIERPVDRAFLADRDAGLMDDPHLLGYLPFGDDGTHATQD</sequence>
<protein>
    <submittedName>
        <fullName evidence="2">Uncharacterized protein</fullName>
    </submittedName>
</protein>
<evidence type="ECO:0000256" key="1">
    <source>
        <dbReference type="SAM" id="MobiDB-lite"/>
    </source>
</evidence>
<gene>
    <name evidence="2" type="ORF">GCM10007043_06560</name>
</gene>
<dbReference type="Proteomes" id="UP000637720">
    <property type="component" value="Unassembled WGS sequence"/>
</dbReference>
<organism evidence="2 3">
    <name type="scientific">Calditerricola satsumensis</name>
    <dbReference type="NCBI Taxonomy" id="373054"/>
    <lineage>
        <taxon>Bacteria</taxon>
        <taxon>Bacillati</taxon>
        <taxon>Bacillota</taxon>
        <taxon>Bacilli</taxon>
        <taxon>Bacillales</taxon>
        <taxon>Bacillaceae</taxon>
        <taxon>Calditerricola</taxon>
    </lineage>
</organism>
<evidence type="ECO:0000313" key="3">
    <source>
        <dbReference type="Proteomes" id="UP000637720"/>
    </source>
</evidence>
<accession>A0A8J3BCY6</accession>
<dbReference type="RefSeq" id="WP_054669290.1">
    <property type="nucleotide sequence ID" value="NZ_BMOF01000008.1"/>
</dbReference>
<name>A0A8J3BCY6_9BACI</name>
<dbReference type="AlphaFoldDB" id="A0A8J3BCY6"/>
<proteinExistence type="predicted"/>
<evidence type="ECO:0000313" key="2">
    <source>
        <dbReference type="EMBL" id="GGJ95397.1"/>
    </source>
</evidence>